<dbReference type="InterPro" id="IPR000792">
    <property type="entry name" value="Tscrpt_reg_LuxR_C"/>
</dbReference>
<evidence type="ECO:0000313" key="4">
    <source>
        <dbReference type="Proteomes" id="UP001246690"/>
    </source>
</evidence>
<name>A0ABY9SCV1_9ENTR</name>
<dbReference type="Gene3D" id="1.10.10.10">
    <property type="entry name" value="Winged helix-like DNA-binding domain superfamily/Winged helix DNA-binding domain"/>
    <property type="match status" value="1"/>
</dbReference>
<organism evidence="3 4">
    <name type="scientific">Buttiauxella selenatireducens</name>
    <dbReference type="NCBI Taxonomy" id="3073902"/>
    <lineage>
        <taxon>Bacteria</taxon>
        <taxon>Pseudomonadati</taxon>
        <taxon>Pseudomonadota</taxon>
        <taxon>Gammaproteobacteria</taxon>
        <taxon>Enterobacterales</taxon>
        <taxon>Enterobacteriaceae</taxon>
        <taxon>Buttiauxella</taxon>
    </lineage>
</organism>
<protein>
    <submittedName>
        <fullName evidence="3">LuxR C-terminal-related transcriptional regulator</fullName>
    </submittedName>
</protein>
<reference evidence="3 4" key="1">
    <citation type="submission" date="2023-09" db="EMBL/GenBank/DDBJ databases">
        <title>Buttiauxella selenatireducens sp. nov., isolated from the rhizosphere of Cardamine hupingshanesis.</title>
        <authorList>
            <person name="Zhang S."/>
            <person name="Xu Z."/>
            <person name="Wang H."/>
            <person name="Guo Y."/>
        </authorList>
    </citation>
    <scope>NUCLEOTIDE SEQUENCE [LARGE SCALE GENOMIC DNA]</scope>
    <source>
        <strain evidence="3 4">R73</strain>
    </source>
</reference>
<evidence type="ECO:0000256" key="1">
    <source>
        <dbReference type="ARBA" id="ARBA00023125"/>
    </source>
</evidence>
<gene>
    <name evidence="3" type="ORF">RHD99_04945</name>
</gene>
<dbReference type="SMART" id="SM00421">
    <property type="entry name" value="HTH_LUXR"/>
    <property type="match status" value="1"/>
</dbReference>
<sequence>MKSIIVWSAMDFMGAGLHSAITESGLEPVFVSTTAELEFVLEADPTVPLLISLLDSSYSPTEKILWLNHHVEDVKGKQIALLLKHQHKSLIPELLLQHVQMVADNARLAQLHLTLLQMVMNPGIVSSRSRERGKLTQMEKSILRLLLEGSDIRHVSQQLAINYKTAQCHKMNAVRKLGFRNSAQLYQNLSGFRSFIF</sequence>
<dbReference type="RefSeq" id="WP_309877703.1">
    <property type="nucleotide sequence ID" value="NZ_CP133838.1"/>
</dbReference>
<evidence type="ECO:0000259" key="2">
    <source>
        <dbReference type="SMART" id="SM00421"/>
    </source>
</evidence>
<keyword evidence="1" id="KW-0238">DNA-binding</keyword>
<dbReference type="SUPFAM" id="SSF46894">
    <property type="entry name" value="C-terminal effector domain of the bipartite response regulators"/>
    <property type="match status" value="1"/>
</dbReference>
<dbReference type="PRINTS" id="PR00038">
    <property type="entry name" value="HTHLUXR"/>
</dbReference>
<evidence type="ECO:0000313" key="3">
    <source>
        <dbReference type="EMBL" id="WMY75319.1"/>
    </source>
</evidence>
<feature type="domain" description="HTH luxR-type" evidence="2">
    <location>
        <begin position="132"/>
        <end position="189"/>
    </location>
</feature>
<proteinExistence type="predicted"/>
<accession>A0ABY9SCV1</accession>
<dbReference type="Pfam" id="PF00196">
    <property type="entry name" value="GerE"/>
    <property type="match status" value="1"/>
</dbReference>
<dbReference type="InterPro" id="IPR016032">
    <property type="entry name" value="Sig_transdc_resp-reg_C-effctor"/>
</dbReference>
<dbReference type="InterPro" id="IPR036388">
    <property type="entry name" value="WH-like_DNA-bd_sf"/>
</dbReference>
<dbReference type="Proteomes" id="UP001246690">
    <property type="component" value="Chromosome"/>
</dbReference>
<keyword evidence="4" id="KW-1185">Reference proteome</keyword>
<dbReference type="EMBL" id="CP133838">
    <property type="protein sequence ID" value="WMY75319.1"/>
    <property type="molecule type" value="Genomic_DNA"/>
</dbReference>